<accession>A0ABM5V4S5</accession>
<organism evidence="1 2">
    <name type="scientific">Herbaspirillum hiltneri N3</name>
    <dbReference type="NCBI Taxonomy" id="1262470"/>
    <lineage>
        <taxon>Bacteria</taxon>
        <taxon>Pseudomonadati</taxon>
        <taxon>Pseudomonadota</taxon>
        <taxon>Betaproteobacteria</taxon>
        <taxon>Burkholderiales</taxon>
        <taxon>Oxalobacteraceae</taxon>
        <taxon>Herbaspirillum</taxon>
    </lineage>
</organism>
<keyword evidence="2" id="KW-1185">Reference proteome</keyword>
<dbReference type="EMBL" id="CP011409">
    <property type="protein sequence ID" value="AKZ64474.1"/>
    <property type="molecule type" value="Genomic_DNA"/>
</dbReference>
<evidence type="ECO:0000313" key="2">
    <source>
        <dbReference type="Proteomes" id="UP000063429"/>
    </source>
</evidence>
<dbReference type="Proteomes" id="UP000063429">
    <property type="component" value="Chromosome"/>
</dbReference>
<gene>
    <name evidence="1" type="ORF">F506_19050</name>
</gene>
<dbReference type="RefSeq" id="WP_053200029.1">
    <property type="nucleotide sequence ID" value="NZ_CP011409.1"/>
</dbReference>
<sequence length="149" mass="16891">MKQLANQFFSLSAERRRVAFLFLAKRALDSWQIHFPKDSHFEYREAVTGSTQILEIDLPLNAIKEIESITFDVSVTSHYREPIAALQDGDLELPEQVEFAYYGIYNAHQLLRKSTSIKEELILSQLLSALQSGAAEQALHDAITCGEAY</sequence>
<protein>
    <submittedName>
        <fullName evidence="1">Uncharacterized protein</fullName>
    </submittedName>
</protein>
<evidence type="ECO:0000313" key="1">
    <source>
        <dbReference type="EMBL" id="AKZ64474.1"/>
    </source>
</evidence>
<name>A0ABM5V4S5_9BURK</name>
<proteinExistence type="predicted"/>
<reference evidence="2" key="1">
    <citation type="journal article" date="2015" name="Genome Announc.">
        <title>Complete Genome Sequence of Herbaspirillum hiltneri N3 (DSM 17495), Isolated from Surface-Sterilized Wheat Roots.</title>
        <authorList>
            <person name="Guizelini D."/>
            <person name="Saizaki P.M."/>
            <person name="Coimbra N.A."/>
            <person name="Weiss V.A."/>
            <person name="Faoro H."/>
            <person name="Sfeir M.Z."/>
            <person name="Baura V.A."/>
            <person name="Monteiro R.A."/>
            <person name="Chubatsu L.S."/>
            <person name="Souza E.M."/>
            <person name="Cruz L.M."/>
            <person name="Pedrosa F.O."/>
            <person name="Raittz R.T."/>
            <person name="Marchaukoski J.N."/>
            <person name="Steffens M.B."/>
        </authorList>
    </citation>
    <scope>NUCLEOTIDE SEQUENCE [LARGE SCALE GENOMIC DNA]</scope>
    <source>
        <strain evidence="2">N3</strain>
    </source>
</reference>